<name>A0A542ZQQ7_9ACTN</name>
<dbReference type="Gene3D" id="2.60.40.3700">
    <property type="match status" value="1"/>
</dbReference>
<keyword evidence="3" id="KW-1185">Reference proteome</keyword>
<dbReference type="Pfam" id="PF21172">
    <property type="entry name" value="CueP"/>
    <property type="match status" value="1"/>
</dbReference>
<sequence>MRNRSIASVAAACASIGALMLTGCGTSTPTAEQSTSSNAAEASAADQILAPLGLAGEDAEQVIEALDRTPLAERPEDTIASVRHSELVLQNQSTEATLPIEGDKHYLSVAPYVSQTHECHFHSLTTCQGELANTPIDVKITDAQSGDVLIDKTITTYDNGFFGVWLPRDISYELTMSADGKSAVVPGATGQDDLTCMTTPAKLT</sequence>
<dbReference type="PROSITE" id="PS51257">
    <property type="entry name" value="PROKAR_LIPOPROTEIN"/>
    <property type="match status" value="1"/>
</dbReference>
<dbReference type="RefSeq" id="WP_211345795.1">
    <property type="nucleotide sequence ID" value="NZ_BAAAMD010000001.1"/>
</dbReference>
<evidence type="ECO:0000313" key="3">
    <source>
        <dbReference type="Proteomes" id="UP000316196"/>
    </source>
</evidence>
<dbReference type="EMBL" id="VFOR01000001">
    <property type="protein sequence ID" value="TQL62684.1"/>
    <property type="molecule type" value="Genomic_DNA"/>
</dbReference>
<dbReference type="Proteomes" id="UP000316196">
    <property type="component" value="Unassembled WGS sequence"/>
</dbReference>
<dbReference type="AlphaFoldDB" id="A0A542ZQQ7"/>
<proteinExistence type="predicted"/>
<keyword evidence="1" id="KW-0732">Signal</keyword>
<comment type="caution">
    <text evidence="2">The sequence shown here is derived from an EMBL/GenBank/DDBJ whole genome shotgun (WGS) entry which is preliminary data.</text>
</comment>
<protein>
    <submittedName>
        <fullName evidence="2">Uncharacterized protein</fullName>
    </submittedName>
</protein>
<reference evidence="2 3" key="1">
    <citation type="submission" date="2019-06" db="EMBL/GenBank/DDBJ databases">
        <title>Sequencing the genomes of 1000 actinobacteria strains.</title>
        <authorList>
            <person name="Klenk H.-P."/>
        </authorList>
    </citation>
    <scope>NUCLEOTIDE SEQUENCE [LARGE SCALE GENOMIC DNA]</scope>
    <source>
        <strain evidence="2 3">DSM 8251</strain>
    </source>
</reference>
<feature type="signal peptide" evidence="1">
    <location>
        <begin position="1"/>
        <end position="20"/>
    </location>
</feature>
<dbReference type="NCBIfam" id="NF038094">
    <property type="entry name" value="CueP_fam"/>
    <property type="match status" value="1"/>
</dbReference>
<accession>A0A542ZQQ7</accession>
<evidence type="ECO:0000256" key="1">
    <source>
        <dbReference type="SAM" id="SignalP"/>
    </source>
</evidence>
<evidence type="ECO:0000313" key="2">
    <source>
        <dbReference type="EMBL" id="TQL62684.1"/>
    </source>
</evidence>
<feature type="chain" id="PRO_5039231537" evidence="1">
    <location>
        <begin position="21"/>
        <end position="204"/>
    </location>
</feature>
<organism evidence="2 3">
    <name type="scientific">Propioniferax innocua</name>
    <dbReference type="NCBI Taxonomy" id="1753"/>
    <lineage>
        <taxon>Bacteria</taxon>
        <taxon>Bacillati</taxon>
        <taxon>Actinomycetota</taxon>
        <taxon>Actinomycetes</taxon>
        <taxon>Propionibacteriales</taxon>
        <taxon>Propionibacteriaceae</taxon>
        <taxon>Propioniferax</taxon>
    </lineage>
</organism>
<dbReference type="InterPro" id="IPR047808">
    <property type="entry name" value="CueP-like"/>
</dbReference>
<gene>
    <name evidence="2" type="ORF">FB460_0470</name>
</gene>